<name>A0AA35P6P9_9SAUR</name>
<dbReference type="AlphaFoldDB" id="A0AA35P6P9"/>
<dbReference type="InterPro" id="IPR013783">
    <property type="entry name" value="Ig-like_fold"/>
</dbReference>
<feature type="transmembrane region" description="Helical" evidence="4">
    <location>
        <begin position="306"/>
        <end position="334"/>
    </location>
</feature>
<dbReference type="InterPro" id="IPR052314">
    <property type="entry name" value="Immune_rcpt_domain"/>
</dbReference>
<evidence type="ECO:0000256" key="1">
    <source>
        <dbReference type="ARBA" id="ARBA00022729"/>
    </source>
</evidence>
<keyword evidence="3" id="KW-0393">Immunoglobulin domain</keyword>
<dbReference type="PANTHER" id="PTHR16423:SF10">
    <property type="entry name" value="CRKD-BINDING PROTEIN-RELATED"/>
    <property type="match status" value="1"/>
</dbReference>
<evidence type="ECO:0000313" key="7">
    <source>
        <dbReference type="Proteomes" id="UP001178461"/>
    </source>
</evidence>
<evidence type="ECO:0000256" key="5">
    <source>
        <dbReference type="SAM" id="SignalP"/>
    </source>
</evidence>
<evidence type="ECO:0000313" key="6">
    <source>
        <dbReference type="EMBL" id="CAI5777596.1"/>
    </source>
</evidence>
<keyword evidence="4" id="KW-1133">Transmembrane helix</keyword>
<accession>A0AA35P6P9</accession>
<organism evidence="6 7">
    <name type="scientific">Podarcis lilfordi</name>
    <name type="common">Lilford's wall lizard</name>
    <dbReference type="NCBI Taxonomy" id="74358"/>
    <lineage>
        <taxon>Eukaryota</taxon>
        <taxon>Metazoa</taxon>
        <taxon>Chordata</taxon>
        <taxon>Craniata</taxon>
        <taxon>Vertebrata</taxon>
        <taxon>Euteleostomi</taxon>
        <taxon>Lepidosauria</taxon>
        <taxon>Squamata</taxon>
        <taxon>Bifurcata</taxon>
        <taxon>Unidentata</taxon>
        <taxon>Episquamata</taxon>
        <taxon>Laterata</taxon>
        <taxon>Lacertibaenia</taxon>
        <taxon>Lacertidae</taxon>
        <taxon>Podarcis</taxon>
    </lineage>
</organism>
<dbReference type="Gene3D" id="2.60.40.10">
    <property type="entry name" value="Immunoglobulins"/>
    <property type="match status" value="2"/>
</dbReference>
<evidence type="ECO:0000256" key="3">
    <source>
        <dbReference type="ARBA" id="ARBA00023319"/>
    </source>
</evidence>
<dbReference type="Proteomes" id="UP001178461">
    <property type="component" value="Chromosome 6"/>
</dbReference>
<keyword evidence="7" id="KW-1185">Reference proteome</keyword>
<gene>
    <name evidence="6" type="ORF">PODLI_1B035826</name>
</gene>
<dbReference type="InterPro" id="IPR036179">
    <property type="entry name" value="Ig-like_dom_sf"/>
</dbReference>
<reference evidence="6" key="1">
    <citation type="submission" date="2022-12" db="EMBL/GenBank/DDBJ databases">
        <authorList>
            <person name="Alioto T."/>
            <person name="Alioto T."/>
            <person name="Gomez Garrido J."/>
        </authorList>
    </citation>
    <scope>NUCLEOTIDE SEQUENCE</scope>
</reference>
<sequence length="341" mass="37590">MFSYKMEGLPGLLLRLMLTGLLVSANTFSPSTHGIPFFKKSSKPGRLEEEMKVQGESLSIKGFCSQQKKVWCKGDLLKECNPTESPSLSGPGWKYLTTEPNQRVLLQDLKNGCFSFLISALQVEDSGIYLFGITDGLNIAPLRKIKVNVRKGLLAPTNTFSPPTPDVPFLKSSSKPGKRLEVVMKVQGESLSIEGFCSPQYLQQEGVWCKGDLLKECNPTEPSSLSGRGWQYLTSEPSQKFALQDLGNGCAAFFTTALQVEDSGIYWFGVLDGLNITPLRKIKVIVQKGQQNYGTVTETSENEQRLYHIVLVLVSIAVGITIIAALILVVTMLIKKKTRDT</sequence>
<evidence type="ECO:0000256" key="4">
    <source>
        <dbReference type="SAM" id="Phobius"/>
    </source>
</evidence>
<feature type="signal peptide" evidence="5">
    <location>
        <begin position="1"/>
        <end position="34"/>
    </location>
</feature>
<feature type="chain" id="PRO_5041210780" evidence="5">
    <location>
        <begin position="35"/>
        <end position="341"/>
    </location>
</feature>
<evidence type="ECO:0000256" key="2">
    <source>
        <dbReference type="ARBA" id="ARBA00023157"/>
    </source>
</evidence>
<dbReference type="PANTHER" id="PTHR16423">
    <property type="entry name" value="TREM-LIKE TRANSCRIPT PROTEIN"/>
    <property type="match status" value="1"/>
</dbReference>
<dbReference type="GO" id="GO:0038023">
    <property type="term" value="F:signaling receptor activity"/>
    <property type="evidence" value="ECO:0007669"/>
    <property type="project" value="TreeGrafter"/>
</dbReference>
<keyword evidence="2" id="KW-1015">Disulfide bond</keyword>
<proteinExistence type="predicted"/>
<protein>
    <submittedName>
        <fullName evidence="6">XP_028587962.1LOW QUALITY PROTEIN: uncharacterized protein LOC114598461</fullName>
    </submittedName>
</protein>
<dbReference type="SUPFAM" id="SSF48726">
    <property type="entry name" value="Immunoglobulin"/>
    <property type="match status" value="1"/>
</dbReference>
<keyword evidence="1 5" id="KW-0732">Signal</keyword>
<dbReference type="EMBL" id="OX395131">
    <property type="protein sequence ID" value="CAI5777596.1"/>
    <property type="molecule type" value="Genomic_DNA"/>
</dbReference>
<keyword evidence="4" id="KW-0472">Membrane</keyword>
<keyword evidence="4" id="KW-0812">Transmembrane</keyword>
<dbReference type="GO" id="GO:0009986">
    <property type="term" value="C:cell surface"/>
    <property type="evidence" value="ECO:0007669"/>
    <property type="project" value="TreeGrafter"/>
</dbReference>